<dbReference type="RefSeq" id="WP_281905181.1">
    <property type="nucleotide sequence ID" value="NZ_BSDI01000077.1"/>
</dbReference>
<reference evidence="4" key="1">
    <citation type="submission" date="2022-12" db="EMBL/GenBank/DDBJ databases">
        <title>New Phytohabitans aurantiacus sp. RD004123 nov., an actinomycete isolated from soil.</title>
        <authorList>
            <person name="Triningsih D.W."/>
            <person name="Harunari E."/>
            <person name="Igarashi Y."/>
        </authorList>
    </citation>
    <scope>NUCLEOTIDE SEQUENCE</scope>
    <source>
        <strain evidence="4">RD004123</strain>
    </source>
</reference>
<dbReference type="Gene3D" id="1.10.8.80">
    <property type="entry name" value="Magnesium chelatase subunit I, C-Terminal domain"/>
    <property type="match status" value="1"/>
</dbReference>
<evidence type="ECO:0000256" key="1">
    <source>
        <dbReference type="SAM" id="MobiDB-lite"/>
    </source>
</evidence>
<evidence type="ECO:0000313" key="5">
    <source>
        <dbReference type="Proteomes" id="UP001144280"/>
    </source>
</evidence>
<dbReference type="InterPro" id="IPR011703">
    <property type="entry name" value="ATPase_AAA-3"/>
</dbReference>
<dbReference type="Gene3D" id="3.40.50.300">
    <property type="entry name" value="P-loop containing nucleotide triphosphate hydrolases"/>
    <property type="match status" value="1"/>
</dbReference>
<dbReference type="InterPro" id="IPR050764">
    <property type="entry name" value="CbbQ/NirQ/NorQ/GpvN"/>
</dbReference>
<dbReference type="PANTHER" id="PTHR42759">
    <property type="entry name" value="MOXR FAMILY PROTEIN"/>
    <property type="match status" value="1"/>
</dbReference>
<proteinExistence type="predicted"/>
<dbReference type="Proteomes" id="UP001144280">
    <property type="component" value="Unassembled WGS sequence"/>
</dbReference>
<organism evidence="4 5">
    <name type="scientific">Phytohabitans aurantiacus</name>
    <dbReference type="NCBI Taxonomy" id="3016789"/>
    <lineage>
        <taxon>Bacteria</taxon>
        <taxon>Bacillati</taxon>
        <taxon>Actinomycetota</taxon>
        <taxon>Actinomycetes</taxon>
        <taxon>Micromonosporales</taxon>
        <taxon>Micromonosporaceae</taxon>
    </lineage>
</organism>
<keyword evidence="5" id="KW-1185">Reference proteome</keyword>
<dbReference type="Pfam" id="PF07726">
    <property type="entry name" value="AAA_3"/>
    <property type="match status" value="1"/>
</dbReference>
<protein>
    <recommendedName>
        <fullName evidence="6">MoxR-like ATPase</fullName>
    </recommendedName>
</protein>
<dbReference type="PANTHER" id="PTHR42759:SF5">
    <property type="entry name" value="METHANOL DEHYDROGENASE REGULATOR"/>
    <property type="match status" value="1"/>
</dbReference>
<dbReference type="SUPFAM" id="SSF52540">
    <property type="entry name" value="P-loop containing nucleoside triphosphate hydrolases"/>
    <property type="match status" value="1"/>
</dbReference>
<dbReference type="PIRSF" id="PIRSF002849">
    <property type="entry name" value="AAA_ATPase_chaperone_MoxR_prd"/>
    <property type="match status" value="1"/>
</dbReference>
<feature type="domain" description="ATPase AAA-3" evidence="2">
    <location>
        <begin position="52"/>
        <end position="181"/>
    </location>
</feature>
<evidence type="ECO:0008006" key="6">
    <source>
        <dbReference type="Google" id="ProtNLM"/>
    </source>
</evidence>
<dbReference type="Pfam" id="PF17863">
    <property type="entry name" value="AAA_lid_2"/>
    <property type="match status" value="1"/>
</dbReference>
<dbReference type="EMBL" id="BSDI01000077">
    <property type="protein sequence ID" value="GLI03176.1"/>
    <property type="molecule type" value="Genomic_DNA"/>
</dbReference>
<accession>A0ABQ5R9A8</accession>
<dbReference type="InterPro" id="IPR027417">
    <property type="entry name" value="P-loop_NTPase"/>
</dbReference>
<sequence length="350" mass="38287">MTQQSWDELGGALSSAEFRAASDAIVANIEQVIEGKTASVRLALAVLLAEGHLLIEDVPGVGKTKLAKALARSIDCSVRRIQFTPDLLPSDVTGVSVYNQETHDFEFKPGAVFANLVVGDEINRASPKTQSALLESMEEHQVTVDGVTYELQTPFMVIATQNPIEMEGTYPLPEAQRDRFTARIAMGYPDSNAELAMLDVHGARDPLFALKPVSDANTVRRLIATVRAVHVADPVKQYAVNLVTATRESPELRLGASPRSTLQMLRTARAVAALDGRDYVLPDDLQNLAVSVLAHRVIPTADAQLARRTTDAIIADLVHRLPLPHERQRSPYDNRPSTGDGRAQYDQRRN</sequence>
<feature type="domain" description="ChlI/MoxR AAA lid" evidence="3">
    <location>
        <begin position="245"/>
        <end position="316"/>
    </location>
</feature>
<evidence type="ECO:0000259" key="3">
    <source>
        <dbReference type="Pfam" id="PF17863"/>
    </source>
</evidence>
<dbReference type="InterPro" id="IPR041628">
    <property type="entry name" value="ChlI/MoxR_AAA_lid"/>
</dbReference>
<name>A0ABQ5R9A8_9ACTN</name>
<evidence type="ECO:0000313" key="4">
    <source>
        <dbReference type="EMBL" id="GLI03176.1"/>
    </source>
</evidence>
<feature type="region of interest" description="Disordered" evidence="1">
    <location>
        <begin position="324"/>
        <end position="350"/>
    </location>
</feature>
<evidence type="ECO:0000259" key="2">
    <source>
        <dbReference type="Pfam" id="PF07726"/>
    </source>
</evidence>
<comment type="caution">
    <text evidence="4">The sequence shown here is derived from an EMBL/GenBank/DDBJ whole genome shotgun (WGS) entry which is preliminary data.</text>
</comment>
<gene>
    <name evidence="4" type="ORF">Pa4123_84540</name>
</gene>